<evidence type="ECO:0000313" key="9">
    <source>
        <dbReference type="EMBL" id="DAD20887.1"/>
    </source>
</evidence>
<comment type="cofactor">
    <cofactor evidence="1">
        <name>a divalent metal cation</name>
        <dbReference type="ChEBI" id="CHEBI:60240"/>
    </cofactor>
</comment>
<sequence>MVRLYEVLLKKPRPVTANSTDEKWKWFKNCLGALDGTYIRVRVPEKDKPKYRMRKNEIATNVLGVCSLEMQFIYVLPGWEGSAHDTRVLHDAISRRNDFDGYLTPYRGQRYHLNEWRQGHQSNTLAEIFNMRHSAARNVIERTFGLLKIRWTILRTPTWYPIRTQVRIIIACCLLYNYIWRSMPNDPMEAGLEEFFVGEQGQSATEVDYERITSLDGSREWNAFRDNLANQMWQHFRHQ</sequence>
<evidence type="ECO:0000259" key="8">
    <source>
        <dbReference type="Pfam" id="PF13359"/>
    </source>
</evidence>
<protein>
    <recommendedName>
        <fullName evidence="8">DDE Tnp4 domain-containing protein</fullName>
    </recommendedName>
</protein>
<dbReference type="PANTHER" id="PTHR22930">
    <property type="match status" value="1"/>
</dbReference>
<keyword evidence="4" id="KW-0540">Nuclease</keyword>
<evidence type="ECO:0000256" key="1">
    <source>
        <dbReference type="ARBA" id="ARBA00001968"/>
    </source>
</evidence>
<comment type="subcellular location">
    <subcellularLocation>
        <location evidence="2">Nucleus</location>
    </subcellularLocation>
</comment>
<dbReference type="Pfam" id="PF13359">
    <property type="entry name" value="DDE_Tnp_4"/>
    <property type="match status" value="1"/>
</dbReference>
<dbReference type="EMBL" id="DUZY01000001">
    <property type="protein sequence ID" value="DAD20887.1"/>
    <property type="molecule type" value="Genomic_DNA"/>
</dbReference>
<dbReference type="InterPro" id="IPR045249">
    <property type="entry name" value="HARBI1-like"/>
</dbReference>
<evidence type="ECO:0000256" key="7">
    <source>
        <dbReference type="ARBA" id="ARBA00023242"/>
    </source>
</evidence>
<keyword evidence="5" id="KW-0479">Metal-binding</keyword>
<feature type="domain" description="DDE Tnp4" evidence="8">
    <location>
        <begin position="34"/>
        <end position="177"/>
    </location>
</feature>
<proteinExistence type="inferred from homology"/>
<keyword evidence="10" id="KW-1185">Reference proteome</keyword>
<dbReference type="Proteomes" id="UP000607653">
    <property type="component" value="Unassembled WGS sequence"/>
</dbReference>
<accession>A0A822XKR9</accession>
<reference evidence="9 10" key="1">
    <citation type="journal article" date="2020" name="Mol. Biol. Evol.">
        <title>Distinct Expression and Methylation Patterns for Genes with Different Fates following a Single Whole-Genome Duplication in Flowering Plants.</title>
        <authorList>
            <person name="Shi T."/>
            <person name="Rahmani R.S."/>
            <person name="Gugger P.F."/>
            <person name="Wang M."/>
            <person name="Li H."/>
            <person name="Zhang Y."/>
            <person name="Li Z."/>
            <person name="Wang Q."/>
            <person name="Van de Peer Y."/>
            <person name="Marchal K."/>
            <person name="Chen J."/>
        </authorList>
    </citation>
    <scope>NUCLEOTIDE SEQUENCE [LARGE SCALE GENOMIC DNA]</scope>
    <source>
        <tissue evidence="9">Leaf</tissue>
    </source>
</reference>
<dbReference type="InterPro" id="IPR027806">
    <property type="entry name" value="HARBI1_dom"/>
</dbReference>
<dbReference type="GO" id="GO:0046872">
    <property type="term" value="F:metal ion binding"/>
    <property type="evidence" value="ECO:0007669"/>
    <property type="project" value="UniProtKB-KW"/>
</dbReference>
<dbReference type="GO" id="GO:0005634">
    <property type="term" value="C:nucleus"/>
    <property type="evidence" value="ECO:0007669"/>
    <property type="project" value="UniProtKB-SubCell"/>
</dbReference>
<comment type="caution">
    <text evidence="9">The sequence shown here is derived from an EMBL/GenBank/DDBJ whole genome shotgun (WGS) entry which is preliminary data.</text>
</comment>
<dbReference type="GO" id="GO:0016787">
    <property type="term" value="F:hydrolase activity"/>
    <property type="evidence" value="ECO:0007669"/>
    <property type="project" value="UniProtKB-KW"/>
</dbReference>
<keyword evidence="6" id="KW-0378">Hydrolase</keyword>
<evidence type="ECO:0000256" key="4">
    <source>
        <dbReference type="ARBA" id="ARBA00022722"/>
    </source>
</evidence>
<dbReference type="AlphaFoldDB" id="A0A822XKR9"/>
<evidence type="ECO:0000256" key="3">
    <source>
        <dbReference type="ARBA" id="ARBA00006958"/>
    </source>
</evidence>
<dbReference type="GO" id="GO:0004518">
    <property type="term" value="F:nuclease activity"/>
    <property type="evidence" value="ECO:0007669"/>
    <property type="project" value="UniProtKB-KW"/>
</dbReference>
<evidence type="ECO:0000256" key="5">
    <source>
        <dbReference type="ARBA" id="ARBA00022723"/>
    </source>
</evidence>
<keyword evidence="7" id="KW-0539">Nucleus</keyword>
<dbReference type="PANTHER" id="PTHR22930:SF281">
    <property type="entry name" value="NUCLEASE"/>
    <property type="match status" value="1"/>
</dbReference>
<organism evidence="9 10">
    <name type="scientific">Nelumbo nucifera</name>
    <name type="common">Sacred lotus</name>
    <dbReference type="NCBI Taxonomy" id="4432"/>
    <lineage>
        <taxon>Eukaryota</taxon>
        <taxon>Viridiplantae</taxon>
        <taxon>Streptophyta</taxon>
        <taxon>Embryophyta</taxon>
        <taxon>Tracheophyta</taxon>
        <taxon>Spermatophyta</taxon>
        <taxon>Magnoliopsida</taxon>
        <taxon>Proteales</taxon>
        <taxon>Nelumbonaceae</taxon>
        <taxon>Nelumbo</taxon>
    </lineage>
</organism>
<evidence type="ECO:0000256" key="2">
    <source>
        <dbReference type="ARBA" id="ARBA00004123"/>
    </source>
</evidence>
<comment type="similarity">
    <text evidence="3">Belongs to the HARBI1 family.</text>
</comment>
<name>A0A822XKR9_NELNU</name>
<evidence type="ECO:0000313" key="10">
    <source>
        <dbReference type="Proteomes" id="UP000607653"/>
    </source>
</evidence>
<gene>
    <name evidence="9" type="ORF">HUJ06_022350</name>
</gene>
<evidence type="ECO:0000256" key="6">
    <source>
        <dbReference type="ARBA" id="ARBA00022801"/>
    </source>
</evidence>